<protein>
    <submittedName>
        <fullName evidence="1">Uncharacterized protein</fullName>
    </submittedName>
</protein>
<name>A0A2X3CU14_KLEPN</name>
<dbReference type="Proteomes" id="UP000251088">
    <property type="component" value="Unassembled WGS sequence"/>
</dbReference>
<gene>
    <name evidence="1" type="ORF">NCTC9128_03909</name>
</gene>
<sequence>MANTGFAIALNVNENSGRAYAQRMADGVAHLGAVQGVEVEILDPSRLKIFTMSMAIFAPTS</sequence>
<proteinExistence type="predicted"/>
<evidence type="ECO:0000313" key="2">
    <source>
        <dbReference type="Proteomes" id="UP000251088"/>
    </source>
</evidence>
<accession>A0A2X3CU14</accession>
<reference evidence="1 2" key="1">
    <citation type="submission" date="2018-06" db="EMBL/GenBank/DDBJ databases">
        <authorList>
            <consortium name="Pathogen Informatics"/>
            <person name="Doyle S."/>
        </authorList>
    </citation>
    <scope>NUCLEOTIDE SEQUENCE [LARGE SCALE GENOMIC DNA]</scope>
    <source>
        <strain evidence="1 2">NCTC9128</strain>
    </source>
</reference>
<organism evidence="1 2">
    <name type="scientific">Klebsiella pneumoniae</name>
    <dbReference type="NCBI Taxonomy" id="573"/>
    <lineage>
        <taxon>Bacteria</taxon>
        <taxon>Pseudomonadati</taxon>
        <taxon>Pseudomonadota</taxon>
        <taxon>Gammaproteobacteria</taxon>
        <taxon>Enterobacterales</taxon>
        <taxon>Enterobacteriaceae</taxon>
        <taxon>Klebsiella/Raoultella group</taxon>
        <taxon>Klebsiella</taxon>
        <taxon>Klebsiella pneumoniae complex</taxon>
    </lineage>
</organism>
<dbReference type="AlphaFoldDB" id="A0A2X3CU14"/>
<dbReference type="EMBL" id="UAWN01000012">
    <property type="protein sequence ID" value="SQC15891.1"/>
    <property type="molecule type" value="Genomic_DNA"/>
</dbReference>
<evidence type="ECO:0000313" key="1">
    <source>
        <dbReference type="EMBL" id="SQC15891.1"/>
    </source>
</evidence>